<feature type="compositionally biased region" description="Basic and acidic residues" evidence="1">
    <location>
        <begin position="48"/>
        <end position="57"/>
    </location>
</feature>
<evidence type="ECO:0000313" key="4">
    <source>
        <dbReference type="Proteomes" id="UP000006038"/>
    </source>
</evidence>
<dbReference type="EnsemblPlants" id="OB08G12760.1">
    <property type="protein sequence ID" value="OB08G12760.1"/>
    <property type="gene ID" value="OB08G12760"/>
</dbReference>
<organism evidence="3">
    <name type="scientific">Oryza brachyantha</name>
    <name type="common">malo sina</name>
    <dbReference type="NCBI Taxonomy" id="4533"/>
    <lineage>
        <taxon>Eukaryota</taxon>
        <taxon>Viridiplantae</taxon>
        <taxon>Streptophyta</taxon>
        <taxon>Embryophyta</taxon>
        <taxon>Tracheophyta</taxon>
        <taxon>Spermatophyta</taxon>
        <taxon>Magnoliopsida</taxon>
        <taxon>Liliopsida</taxon>
        <taxon>Poales</taxon>
        <taxon>Poaceae</taxon>
        <taxon>BOP clade</taxon>
        <taxon>Oryzoideae</taxon>
        <taxon>Oryzeae</taxon>
        <taxon>Oryzinae</taxon>
        <taxon>Oryza</taxon>
    </lineage>
</organism>
<dbReference type="OMA" id="HEGPVIG"/>
<reference evidence="3" key="2">
    <citation type="submission" date="2013-04" db="UniProtKB">
        <authorList>
            <consortium name="EnsemblPlants"/>
        </authorList>
    </citation>
    <scope>IDENTIFICATION</scope>
</reference>
<proteinExistence type="predicted"/>
<dbReference type="Pfam" id="PF20241">
    <property type="entry name" value="DUF6598"/>
    <property type="match status" value="1"/>
</dbReference>
<dbReference type="AlphaFoldDB" id="J3MQ97"/>
<dbReference type="InterPro" id="IPR046533">
    <property type="entry name" value="DUF6598"/>
</dbReference>
<dbReference type="eggNOG" id="ENOG502R3B0">
    <property type="taxonomic scope" value="Eukaryota"/>
</dbReference>
<evidence type="ECO:0000259" key="2">
    <source>
        <dbReference type="Pfam" id="PF20241"/>
    </source>
</evidence>
<feature type="region of interest" description="Disordered" evidence="1">
    <location>
        <begin position="1"/>
        <end position="65"/>
    </location>
</feature>
<name>J3MQ97_ORYBR</name>
<keyword evidence="4" id="KW-1185">Reference proteome</keyword>
<dbReference type="Gramene" id="OB08G12760.1">
    <property type="protein sequence ID" value="OB08G12760.1"/>
    <property type="gene ID" value="OB08G12760"/>
</dbReference>
<dbReference type="PANTHER" id="PTHR33065:SF177">
    <property type="entry name" value="OS08G0141000 PROTEIN"/>
    <property type="match status" value="1"/>
</dbReference>
<evidence type="ECO:0000256" key="1">
    <source>
        <dbReference type="SAM" id="MobiDB-lite"/>
    </source>
</evidence>
<protein>
    <recommendedName>
        <fullName evidence="2">DUF6598 domain-containing protein</fullName>
    </recommendedName>
</protein>
<dbReference type="Proteomes" id="UP000006038">
    <property type="component" value="Chromosome 8"/>
</dbReference>
<reference evidence="3" key="1">
    <citation type="journal article" date="2013" name="Nat. Commun.">
        <title>Whole-genome sequencing of Oryza brachyantha reveals mechanisms underlying Oryza genome evolution.</title>
        <authorList>
            <person name="Chen J."/>
            <person name="Huang Q."/>
            <person name="Gao D."/>
            <person name="Wang J."/>
            <person name="Lang Y."/>
            <person name="Liu T."/>
            <person name="Li B."/>
            <person name="Bai Z."/>
            <person name="Luis Goicoechea J."/>
            <person name="Liang C."/>
            <person name="Chen C."/>
            <person name="Zhang W."/>
            <person name="Sun S."/>
            <person name="Liao Y."/>
            <person name="Zhang X."/>
            <person name="Yang L."/>
            <person name="Song C."/>
            <person name="Wang M."/>
            <person name="Shi J."/>
            <person name="Liu G."/>
            <person name="Liu J."/>
            <person name="Zhou H."/>
            <person name="Zhou W."/>
            <person name="Yu Q."/>
            <person name="An N."/>
            <person name="Chen Y."/>
            <person name="Cai Q."/>
            <person name="Wang B."/>
            <person name="Liu B."/>
            <person name="Min J."/>
            <person name="Huang Y."/>
            <person name="Wu H."/>
            <person name="Li Z."/>
            <person name="Zhang Y."/>
            <person name="Yin Y."/>
            <person name="Song W."/>
            <person name="Jiang J."/>
            <person name="Jackson S.A."/>
            <person name="Wing R.A."/>
            <person name="Wang J."/>
            <person name="Chen M."/>
        </authorList>
    </citation>
    <scope>NUCLEOTIDE SEQUENCE [LARGE SCALE GENOMIC DNA]</scope>
    <source>
        <strain evidence="3">cv. IRGC 101232</strain>
    </source>
</reference>
<feature type="domain" description="DUF6598" evidence="2">
    <location>
        <begin position="116"/>
        <end position="371"/>
    </location>
</feature>
<sequence>MARRRRRSRRRKGGALGKQRETSKPQDDEEADLEDAAAKAASSKPKRKESMEELEARVEEEEDDDDESWNAIHYRKFWNDVYSPEHGSYEDTTRIPPMRFTHKPGLGRHIANMSDTLQIFSVKVAAATTGGLQWPLHVFGTVSVRDFVDRNRNVLFHCTRDNCQTLTQLERNLVLVGPTRAVVLSTDPVMIDAELKMKGSTESEDKFLSLLAVPLVCSSMYSRVLKSGSYTSKLSTLEFRLGYIASSVEATISVRVICGSWPDGFRGQFGAFTTGVYCRHLVREGDIASIDHEEIVLLDSRDEKLVVTGDGKIKLSRCVVSVESMGELKVCIRVWDVDNNVVEKVKVFTALEVGLSNGELDIGFCKLEVNVAWSLISEKPVFADSVL</sequence>
<dbReference type="PANTHER" id="PTHR33065">
    <property type="entry name" value="OS07G0486400 PROTEIN"/>
    <property type="match status" value="1"/>
</dbReference>
<evidence type="ECO:0000313" key="3">
    <source>
        <dbReference type="EnsemblPlants" id="OB08G12760.1"/>
    </source>
</evidence>
<feature type="compositionally biased region" description="Basic residues" evidence="1">
    <location>
        <begin position="1"/>
        <end position="13"/>
    </location>
</feature>
<dbReference type="HOGENOM" id="CLU_030845_0_0_1"/>
<accession>J3MQ97</accession>